<dbReference type="Gene3D" id="3.40.50.300">
    <property type="entry name" value="P-loop containing nucleotide triphosphate hydrolases"/>
    <property type="match status" value="1"/>
</dbReference>
<sequence>MLNWTKPRLAVIAGRSRNLRTRTENTPHLRKKDAISGYEFNSNVDSVNKYDQGPFNFNTVESSMYAYHIKISEELEKRNAKHQSLQRQHFMNTRYSQGRALTAAQLNSRFYTIPDLDIDKLSPTHSRQPFKGDLRHTRRETFHNKNATKMFNATGETKILRRQQADKIIKWIDNDTFEEPSKRVLIHGEKGVGKTMSLHQIAHHGMAKNMLVLYVGNLWRVATKNYATEPLNVRKDVTTQGYVSVEKRDLWESRYDPLMQQGSHRPELKSVITYDQPEPAGIWLEHLKALNSHILQKYKTTRDFQLSIKETLPAGSTLLQAVNEALSRSIKRCDGIKFIIEEIKTLAPEMAKIGNPVLVCMDQCNYLTQGCYVVVYDDPEKIRTHPEQRGLPHWSIRAKFDEVVTDSRRLNLMQHFKSLLDDDWSGGFVVGATTTYQTINGNHSWKLGRHNDRSRIETEDLHDVLGDQGFQDSWHPFIPVKLDDLNQDELDAYTQYLYSKNIIYGRTENEMSQQLIKKMSGGNPDKFFKLCYEMA</sequence>
<dbReference type="PANTHER" id="PTHR12810:SF0">
    <property type="entry name" value="SMALL RIBOSOMAL SUBUNIT PROTEIN MS29"/>
    <property type="match status" value="1"/>
</dbReference>
<accession>E4XC99</accession>
<evidence type="ECO:0000313" key="9">
    <source>
        <dbReference type="Proteomes" id="UP000001307"/>
    </source>
</evidence>
<gene>
    <name evidence="8" type="ORF">GSOID_T00007755001</name>
</gene>
<dbReference type="SUPFAM" id="SSF52540">
    <property type="entry name" value="P-loop containing nucleoside triphosphate hydrolases"/>
    <property type="match status" value="2"/>
</dbReference>
<evidence type="ECO:0000256" key="3">
    <source>
        <dbReference type="ARBA" id="ARBA00022946"/>
    </source>
</evidence>
<dbReference type="InParanoid" id="E4XC99"/>
<evidence type="ECO:0000256" key="6">
    <source>
        <dbReference type="ARBA" id="ARBA00023274"/>
    </source>
</evidence>
<reference evidence="8" key="1">
    <citation type="journal article" date="2010" name="Science">
        <title>Plasticity of animal genome architecture unmasked by rapid evolution of a pelagic tunicate.</title>
        <authorList>
            <person name="Denoeud F."/>
            <person name="Henriet S."/>
            <person name="Mungpakdee S."/>
            <person name="Aury J.M."/>
            <person name="Da Silva C."/>
            <person name="Brinkmann H."/>
            <person name="Mikhaleva J."/>
            <person name="Olsen L.C."/>
            <person name="Jubin C."/>
            <person name="Canestro C."/>
            <person name="Bouquet J.M."/>
            <person name="Danks G."/>
            <person name="Poulain J."/>
            <person name="Campsteijn C."/>
            <person name="Adamski M."/>
            <person name="Cross I."/>
            <person name="Yadetie F."/>
            <person name="Muffato M."/>
            <person name="Louis A."/>
            <person name="Butcher S."/>
            <person name="Tsagkogeorga G."/>
            <person name="Konrad A."/>
            <person name="Singh S."/>
            <person name="Jensen M.F."/>
            <person name="Cong E.H."/>
            <person name="Eikeseth-Otteraa H."/>
            <person name="Noel B."/>
            <person name="Anthouard V."/>
            <person name="Porcel B.M."/>
            <person name="Kachouri-Lafond R."/>
            <person name="Nishino A."/>
            <person name="Ugolini M."/>
            <person name="Chourrout P."/>
            <person name="Nishida H."/>
            <person name="Aasland R."/>
            <person name="Huzurbazar S."/>
            <person name="Westhof E."/>
            <person name="Delsuc F."/>
            <person name="Lehrach H."/>
            <person name="Reinhardt R."/>
            <person name="Weissenbach J."/>
            <person name="Roy S.W."/>
            <person name="Artiguenave F."/>
            <person name="Postlethwait J.H."/>
            <person name="Manak J.R."/>
            <person name="Thompson E.M."/>
            <person name="Jaillon O."/>
            <person name="Du Pasquier L."/>
            <person name="Boudinot P."/>
            <person name="Liberles D.A."/>
            <person name="Volff J.N."/>
            <person name="Philippe H."/>
            <person name="Lenhard B."/>
            <person name="Roest Crollius H."/>
            <person name="Wincker P."/>
            <person name="Chourrout D."/>
        </authorList>
    </citation>
    <scope>NUCLEOTIDE SEQUENCE [LARGE SCALE GENOMIC DNA]</scope>
</reference>
<dbReference type="AlphaFoldDB" id="E4XC99"/>
<evidence type="ECO:0000313" key="8">
    <source>
        <dbReference type="EMBL" id="CBY09224.1"/>
    </source>
</evidence>
<evidence type="ECO:0000256" key="7">
    <source>
        <dbReference type="ARBA" id="ARBA00035140"/>
    </source>
</evidence>
<comment type="subcellular location">
    <subcellularLocation>
        <location evidence="1">Mitochondrion</location>
    </subcellularLocation>
</comment>
<dbReference type="GO" id="GO:0005763">
    <property type="term" value="C:mitochondrial small ribosomal subunit"/>
    <property type="evidence" value="ECO:0007669"/>
    <property type="project" value="TreeGrafter"/>
</dbReference>
<dbReference type="InterPro" id="IPR019368">
    <property type="entry name" value="Ribosomal_mS29"/>
</dbReference>
<evidence type="ECO:0000256" key="1">
    <source>
        <dbReference type="ARBA" id="ARBA00004173"/>
    </source>
</evidence>
<dbReference type="FunCoup" id="E4XC99">
    <property type="interactions" value="456"/>
</dbReference>
<organism evidence="8">
    <name type="scientific">Oikopleura dioica</name>
    <name type="common">Tunicate</name>
    <dbReference type="NCBI Taxonomy" id="34765"/>
    <lineage>
        <taxon>Eukaryota</taxon>
        <taxon>Metazoa</taxon>
        <taxon>Chordata</taxon>
        <taxon>Tunicata</taxon>
        <taxon>Appendicularia</taxon>
        <taxon>Copelata</taxon>
        <taxon>Oikopleuridae</taxon>
        <taxon>Oikopleura</taxon>
    </lineage>
</organism>
<protein>
    <recommendedName>
        <fullName evidence="7">Small ribosomal subunit protein mS29</fullName>
    </recommendedName>
</protein>
<keyword evidence="4" id="KW-0689">Ribosomal protein</keyword>
<dbReference type="Pfam" id="PF10236">
    <property type="entry name" value="DAP3"/>
    <property type="match status" value="2"/>
</dbReference>
<dbReference type="Proteomes" id="UP000001307">
    <property type="component" value="Unassembled WGS sequence"/>
</dbReference>
<name>E4XC99_OIKDI</name>
<dbReference type="OrthoDB" id="274828at2759"/>
<keyword evidence="3" id="KW-0809">Transit peptide</keyword>
<keyword evidence="6" id="KW-0687">Ribonucleoprotein</keyword>
<keyword evidence="5" id="KW-0496">Mitochondrion</keyword>
<dbReference type="PANTHER" id="PTHR12810">
    <property type="entry name" value="MITOCHONDRIAL 28S RIBOSOMAL PROTEIN S29"/>
    <property type="match status" value="1"/>
</dbReference>
<evidence type="ECO:0000256" key="5">
    <source>
        <dbReference type="ARBA" id="ARBA00023128"/>
    </source>
</evidence>
<dbReference type="InterPro" id="IPR027417">
    <property type="entry name" value="P-loop_NTPase"/>
</dbReference>
<dbReference type="GO" id="GO:0003735">
    <property type="term" value="F:structural constituent of ribosome"/>
    <property type="evidence" value="ECO:0007669"/>
    <property type="project" value="TreeGrafter"/>
</dbReference>
<dbReference type="EMBL" id="FN653035">
    <property type="protein sequence ID" value="CBY09224.1"/>
    <property type="molecule type" value="Genomic_DNA"/>
</dbReference>
<proteinExistence type="inferred from homology"/>
<keyword evidence="9" id="KW-1185">Reference proteome</keyword>
<evidence type="ECO:0000256" key="2">
    <source>
        <dbReference type="ARBA" id="ARBA00009863"/>
    </source>
</evidence>
<comment type="similarity">
    <text evidence="2">Belongs to the mitochondrion-specific ribosomal protein mS29 family.</text>
</comment>
<evidence type="ECO:0000256" key="4">
    <source>
        <dbReference type="ARBA" id="ARBA00022980"/>
    </source>
</evidence>